<evidence type="ECO:0000256" key="1">
    <source>
        <dbReference type="SAM" id="MobiDB-lite"/>
    </source>
</evidence>
<feature type="compositionally biased region" description="Basic residues" evidence="1">
    <location>
        <begin position="386"/>
        <end position="400"/>
    </location>
</feature>
<dbReference type="Proteomes" id="UP001275440">
    <property type="component" value="Unassembled WGS sequence"/>
</dbReference>
<feature type="region of interest" description="Disordered" evidence="1">
    <location>
        <begin position="234"/>
        <end position="400"/>
    </location>
</feature>
<accession>A0ABU3WVJ8</accession>
<reference evidence="2 3" key="1">
    <citation type="submission" date="2019-10" db="EMBL/GenBank/DDBJ databases">
        <title>Draft Genome Assembly of Rhodococcus zopfii DSM44189.</title>
        <authorList>
            <person name="Sutton J.M."/>
            <person name="Akob D.M."/>
            <person name="Bushman T.J."/>
        </authorList>
    </citation>
    <scope>NUCLEOTIDE SEQUENCE [LARGE SCALE GENOMIC DNA]</scope>
    <source>
        <strain evidence="2 3">DSM 44189</strain>
    </source>
</reference>
<sequence length="400" mass="43671">MSTPNAPEPGPGGVLMPWLRTGDNVATNPRLLRVYDDPDASTSLVIEAFGFLVLCASLAAAHTTDYVVSWGTACLIARDEAPRLLDVCVRAGLMEEATVDGERVWKIVDDPEFLHMRSKEEIEWEHQRKNDNSRPDLIIPVRLRDGDACRYCAKVVKFAPGARKGRIVGTYDHRQPGKAATVETMVVACSGCNAGRKNDPLADERYPLLPPPSKPYFSPYTRTWIREHPWARDNGYSITSRRGRTIPPGTVPDDRKTIVEQHQRPATQADTATDATRQPAGHREPTRRPGTRPDTATTTATSHPVRERDTPQRPAIHADNAHPPHPPTPAPTPVLPDTADPAEHLPPGSGSAGSGRVGSGRVGMSGNPPPDPNPPSRTHSLPSPTPRRRGRRGKNRKAGH</sequence>
<feature type="compositionally biased region" description="Gly residues" evidence="1">
    <location>
        <begin position="350"/>
        <end position="363"/>
    </location>
</feature>
<protein>
    <recommendedName>
        <fullName evidence="4">HNH endonuclease</fullName>
    </recommendedName>
</protein>
<organism evidence="2 3">
    <name type="scientific">Rhodococcus zopfii</name>
    <dbReference type="NCBI Taxonomy" id="43772"/>
    <lineage>
        <taxon>Bacteria</taxon>
        <taxon>Bacillati</taxon>
        <taxon>Actinomycetota</taxon>
        <taxon>Actinomycetes</taxon>
        <taxon>Mycobacteriales</taxon>
        <taxon>Nocardiaceae</taxon>
        <taxon>Rhodococcus</taxon>
    </lineage>
</organism>
<keyword evidence="3" id="KW-1185">Reference proteome</keyword>
<name>A0ABU3WVJ8_9NOCA</name>
<feature type="compositionally biased region" description="Low complexity" evidence="1">
    <location>
        <begin position="264"/>
        <end position="279"/>
    </location>
</feature>
<feature type="compositionally biased region" description="Pro residues" evidence="1">
    <location>
        <begin position="323"/>
        <end position="334"/>
    </location>
</feature>
<evidence type="ECO:0008006" key="4">
    <source>
        <dbReference type="Google" id="ProtNLM"/>
    </source>
</evidence>
<dbReference type="EMBL" id="WBMO01000004">
    <property type="protein sequence ID" value="MDV2477398.1"/>
    <property type="molecule type" value="Genomic_DNA"/>
</dbReference>
<proteinExistence type="predicted"/>
<gene>
    <name evidence="2" type="ORF">F8M49_22105</name>
</gene>
<evidence type="ECO:0000313" key="3">
    <source>
        <dbReference type="Proteomes" id="UP001275440"/>
    </source>
</evidence>
<feature type="compositionally biased region" description="Basic and acidic residues" evidence="1">
    <location>
        <begin position="252"/>
        <end position="263"/>
    </location>
</feature>
<comment type="caution">
    <text evidence="2">The sequence shown here is derived from an EMBL/GenBank/DDBJ whole genome shotgun (WGS) entry which is preliminary data.</text>
</comment>
<evidence type="ECO:0000313" key="2">
    <source>
        <dbReference type="EMBL" id="MDV2477398.1"/>
    </source>
</evidence>
<feature type="compositionally biased region" description="Low complexity" evidence="1">
    <location>
        <begin position="292"/>
        <end position="301"/>
    </location>
</feature>